<sequence>MSNWKETIARKFSNHSARREEIHNSLYAILQDLSCEESIEKVELNVESEYPLVWEISINGRKETIGESDVETAQKGYNFNSQLQFSENKKDIMEALQDLLVQKFK</sequence>
<gene>
    <name evidence="1" type="ORF">D3P09_03250</name>
</gene>
<protein>
    <submittedName>
        <fullName evidence="1">Uncharacterized protein</fullName>
    </submittedName>
</protein>
<dbReference type="AlphaFoldDB" id="A0A3A6PGV9"/>
<name>A0A3A6PGV9_9BACL</name>
<dbReference type="Proteomes" id="UP000267798">
    <property type="component" value="Unassembled WGS sequence"/>
</dbReference>
<organism evidence="1 2">
    <name type="scientific">Paenibacillus pinisoli</name>
    <dbReference type="NCBI Taxonomy" id="1276110"/>
    <lineage>
        <taxon>Bacteria</taxon>
        <taxon>Bacillati</taxon>
        <taxon>Bacillota</taxon>
        <taxon>Bacilli</taxon>
        <taxon>Bacillales</taxon>
        <taxon>Paenibacillaceae</taxon>
        <taxon>Paenibacillus</taxon>
    </lineage>
</organism>
<keyword evidence="2" id="KW-1185">Reference proteome</keyword>
<dbReference type="RefSeq" id="WP_120107153.1">
    <property type="nucleotide sequence ID" value="NZ_QXQB01000001.1"/>
</dbReference>
<dbReference type="EMBL" id="QXQB01000001">
    <property type="protein sequence ID" value="RJX41042.1"/>
    <property type="molecule type" value="Genomic_DNA"/>
</dbReference>
<evidence type="ECO:0000313" key="1">
    <source>
        <dbReference type="EMBL" id="RJX41042.1"/>
    </source>
</evidence>
<comment type="caution">
    <text evidence="1">The sequence shown here is derived from an EMBL/GenBank/DDBJ whole genome shotgun (WGS) entry which is preliminary data.</text>
</comment>
<accession>A0A3A6PGV9</accession>
<evidence type="ECO:0000313" key="2">
    <source>
        <dbReference type="Proteomes" id="UP000267798"/>
    </source>
</evidence>
<dbReference type="OrthoDB" id="9905370at2"/>
<reference evidence="1 2" key="1">
    <citation type="submission" date="2018-09" db="EMBL/GenBank/DDBJ databases">
        <title>Paenibacillus aracenensis nov. sp. isolated from a cave in southern Spain.</title>
        <authorList>
            <person name="Jurado V."/>
            <person name="Gutierrez-Patricio S."/>
            <person name="Gonzalez-Pimentel J.L."/>
            <person name="Miller A.Z."/>
            <person name="Laiz L."/>
            <person name="Saiz-Jimenez C."/>
        </authorList>
    </citation>
    <scope>NUCLEOTIDE SEQUENCE [LARGE SCALE GENOMIC DNA]</scope>
    <source>
        <strain evidence="1 2">JCM 19203</strain>
    </source>
</reference>
<proteinExistence type="predicted"/>